<accession>A0A165I2H0</accession>
<proteinExistence type="predicted"/>
<evidence type="ECO:0000313" key="2">
    <source>
        <dbReference type="Proteomes" id="UP000077266"/>
    </source>
</evidence>
<dbReference type="STRING" id="1314781.A0A165I2H0"/>
<dbReference type="Proteomes" id="UP000077266">
    <property type="component" value="Unassembled WGS sequence"/>
</dbReference>
<reference evidence="1 2" key="1">
    <citation type="journal article" date="2016" name="Mol. Biol. Evol.">
        <title>Comparative Genomics of Early-Diverging Mushroom-Forming Fungi Provides Insights into the Origins of Lignocellulose Decay Capabilities.</title>
        <authorList>
            <person name="Nagy L.G."/>
            <person name="Riley R."/>
            <person name="Tritt A."/>
            <person name="Adam C."/>
            <person name="Daum C."/>
            <person name="Floudas D."/>
            <person name="Sun H."/>
            <person name="Yadav J.S."/>
            <person name="Pangilinan J."/>
            <person name="Larsson K.H."/>
            <person name="Matsuura K."/>
            <person name="Barry K."/>
            <person name="Labutti K."/>
            <person name="Kuo R."/>
            <person name="Ohm R.A."/>
            <person name="Bhattacharya S.S."/>
            <person name="Shirouzu T."/>
            <person name="Yoshinaga Y."/>
            <person name="Martin F.M."/>
            <person name="Grigoriev I.V."/>
            <person name="Hibbett D.S."/>
        </authorList>
    </citation>
    <scope>NUCLEOTIDE SEQUENCE [LARGE SCALE GENOMIC DNA]</scope>
    <source>
        <strain evidence="1 2">HHB12029</strain>
    </source>
</reference>
<dbReference type="EMBL" id="KV426001">
    <property type="protein sequence ID" value="KZV92804.1"/>
    <property type="molecule type" value="Genomic_DNA"/>
</dbReference>
<evidence type="ECO:0008006" key="3">
    <source>
        <dbReference type="Google" id="ProtNLM"/>
    </source>
</evidence>
<dbReference type="AlphaFoldDB" id="A0A165I2H0"/>
<gene>
    <name evidence="1" type="ORF">EXIGLDRAFT_613889</name>
</gene>
<organism evidence="1 2">
    <name type="scientific">Exidia glandulosa HHB12029</name>
    <dbReference type="NCBI Taxonomy" id="1314781"/>
    <lineage>
        <taxon>Eukaryota</taxon>
        <taxon>Fungi</taxon>
        <taxon>Dikarya</taxon>
        <taxon>Basidiomycota</taxon>
        <taxon>Agaricomycotina</taxon>
        <taxon>Agaricomycetes</taxon>
        <taxon>Auriculariales</taxon>
        <taxon>Exidiaceae</taxon>
        <taxon>Exidia</taxon>
    </lineage>
</organism>
<name>A0A165I2H0_EXIGL</name>
<dbReference type="OrthoDB" id="2752996at2759"/>
<evidence type="ECO:0000313" key="1">
    <source>
        <dbReference type="EMBL" id="KZV92804.1"/>
    </source>
</evidence>
<sequence length="305" mass="34905">MEETTRKARAVTGNARPRRRVTPDVEPFDTPGASLCGITQKTAHTIIRHIKATETPARRRTKQNIRRVKAAVERQNGEAPTEDEIWRALKSRDIARNVRNFLWKGIHSGHKIGNYFTGMPAPWCEYAICPMCNTTEDLQHILFDCTSNEATNVWNLASDFMANRTDQWPPLDVGSVLGGPLLQFSNDGGQQRGLTRVMRIVITESAFLIWKIRCERRIEHEDDADAAPSVEEITGRWYAMINSRVAHDRHLTNKRRYRRKALDENLVLDTWDGLLELPENVPANWIRHPGVLVGRGTTRPRGRER</sequence>
<keyword evidence="2" id="KW-1185">Reference proteome</keyword>
<dbReference type="InParanoid" id="A0A165I2H0"/>
<protein>
    <recommendedName>
        <fullName evidence="3">Reverse transcriptase zinc-binding domain-containing protein</fullName>
    </recommendedName>
</protein>